<gene>
    <name evidence="2" type="ORF">CWI80_00090</name>
</gene>
<dbReference type="EMBL" id="PIQE01000001">
    <property type="protein sequence ID" value="RUO73804.1"/>
    <property type="molecule type" value="Genomic_DNA"/>
</dbReference>
<feature type="domain" description="ChrR-like cupin" evidence="1">
    <location>
        <begin position="115"/>
        <end position="200"/>
    </location>
</feature>
<dbReference type="InterPro" id="IPR014710">
    <property type="entry name" value="RmlC-like_jellyroll"/>
</dbReference>
<protein>
    <submittedName>
        <fullName evidence="2">Transcriptional regulator</fullName>
    </submittedName>
</protein>
<accession>A0A432Z7C1</accession>
<proteinExistence type="predicted"/>
<sequence length="224" mass="25200">MIKFHPTEQHLVNYVTGDLTPAMLMMVGAHVDMCPVCQEHVRDIETELANKVLFASIPQIETSSADLDMLEQIMAQPPQAGSTPRPSLPSYEISLEGQRFKLPPTLGRTQQHIGDWQKMFGQLWRAPIQVGGDDVLTLLYMDKHTKVPEHTHKGREATLVLNGVFNDETSDYRDGDFMLLDDSVKHTPQTRDHDCLIISALDAPLQFTSGLSRLLNPFSSLFFK</sequence>
<dbReference type="Pfam" id="PF12973">
    <property type="entry name" value="Cupin_7"/>
    <property type="match status" value="1"/>
</dbReference>
<dbReference type="Proteomes" id="UP000287022">
    <property type="component" value="Unassembled WGS sequence"/>
</dbReference>
<evidence type="ECO:0000313" key="2">
    <source>
        <dbReference type="EMBL" id="RUO73804.1"/>
    </source>
</evidence>
<name>A0A432Z7C1_9GAMM</name>
<organism evidence="2 3">
    <name type="scientific">Pseudidiomarina sediminum</name>
    <dbReference type="NCBI Taxonomy" id="431675"/>
    <lineage>
        <taxon>Bacteria</taxon>
        <taxon>Pseudomonadati</taxon>
        <taxon>Pseudomonadota</taxon>
        <taxon>Gammaproteobacteria</taxon>
        <taxon>Alteromonadales</taxon>
        <taxon>Idiomarinaceae</taxon>
        <taxon>Pseudidiomarina</taxon>
    </lineage>
</organism>
<dbReference type="SUPFAM" id="SSF51182">
    <property type="entry name" value="RmlC-like cupins"/>
    <property type="match status" value="1"/>
</dbReference>
<keyword evidence="3" id="KW-1185">Reference proteome</keyword>
<dbReference type="InterPro" id="IPR041916">
    <property type="entry name" value="Anti_sigma_zinc_sf"/>
</dbReference>
<reference evidence="3" key="1">
    <citation type="journal article" date="2018" name="Front. Microbiol.">
        <title>Genome-Based Analysis Reveals the Taxonomy and Diversity of the Family Idiomarinaceae.</title>
        <authorList>
            <person name="Liu Y."/>
            <person name="Lai Q."/>
            <person name="Shao Z."/>
        </authorList>
    </citation>
    <scope>NUCLEOTIDE SEQUENCE [LARGE SCALE GENOMIC DNA]</scope>
    <source>
        <strain evidence="3">c121</strain>
    </source>
</reference>
<dbReference type="Gene3D" id="2.60.120.10">
    <property type="entry name" value="Jelly Rolls"/>
    <property type="match status" value="1"/>
</dbReference>
<evidence type="ECO:0000259" key="1">
    <source>
        <dbReference type="Pfam" id="PF12973"/>
    </source>
</evidence>
<dbReference type="InterPro" id="IPR011051">
    <property type="entry name" value="RmlC_Cupin_sf"/>
</dbReference>
<dbReference type="STRING" id="1122124.GCA_000423165_01379"/>
<dbReference type="InterPro" id="IPR012807">
    <property type="entry name" value="Anti-sigma_ChrR"/>
</dbReference>
<dbReference type="CDD" id="cd20301">
    <property type="entry name" value="cupin_ChrR"/>
    <property type="match status" value="1"/>
</dbReference>
<dbReference type="NCBIfam" id="TIGR02451">
    <property type="entry name" value="anti_sig_ChrR"/>
    <property type="match status" value="1"/>
</dbReference>
<dbReference type="RefSeq" id="WP_026862315.1">
    <property type="nucleotide sequence ID" value="NZ_JAHVIQ010000001.1"/>
</dbReference>
<evidence type="ECO:0000313" key="3">
    <source>
        <dbReference type="Proteomes" id="UP000287022"/>
    </source>
</evidence>
<dbReference type="Gene3D" id="1.10.10.1320">
    <property type="entry name" value="Anti-sigma factor, zinc-finger domain"/>
    <property type="match status" value="1"/>
</dbReference>
<dbReference type="InterPro" id="IPR025979">
    <property type="entry name" value="ChrR-like_cupin_dom"/>
</dbReference>
<comment type="caution">
    <text evidence="2">The sequence shown here is derived from an EMBL/GenBank/DDBJ whole genome shotgun (WGS) entry which is preliminary data.</text>
</comment>
<dbReference type="AlphaFoldDB" id="A0A432Z7C1"/>